<evidence type="ECO:0000313" key="2">
    <source>
        <dbReference type="EMBL" id="KAK2078807.1"/>
    </source>
</evidence>
<dbReference type="EMBL" id="JASFZW010000004">
    <property type="protein sequence ID" value="KAK2078807.1"/>
    <property type="molecule type" value="Genomic_DNA"/>
</dbReference>
<dbReference type="PANTHER" id="PTHR12277">
    <property type="entry name" value="ALPHA/BETA HYDROLASE DOMAIN-CONTAINING PROTEIN"/>
    <property type="match status" value="1"/>
</dbReference>
<evidence type="ECO:0000313" key="3">
    <source>
        <dbReference type="Proteomes" id="UP001255856"/>
    </source>
</evidence>
<proteinExistence type="predicted"/>
<dbReference type="Gene3D" id="3.40.50.1820">
    <property type="entry name" value="alpha/beta hydrolase"/>
    <property type="match status" value="1"/>
</dbReference>
<dbReference type="InterPro" id="IPR029058">
    <property type="entry name" value="AB_hydrolase_fold"/>
</dbReference>
<feature type="domain" description="Serine aminopeptidase S33" evidence="1">
    <location>
        <begin position="111"/>
        <end position="223"/>
    </location>
</feature>
<name>A0AAD9IMN6_PROWI</name>
<dbReference type="Proteomes" id="UP001255856">
    <property type="component" value="Unassembled WGS sequence"/>
</dbReference>
<reference evidence="2" key="1">
    <citation type="submission" date="2021-01" db="EMBL/GenBank/DDBJ databases">
        <authorList>
            <person name="Eckstrom K.M.E."/>
        </authorList>
    </citation>
    <scope>NUCLEOTIDE SEQUENCE</scope>
    <source>
        <strain evidence="2">UVCC 0001</strain>
    </source>
</reference>
<organism evidence="2 3">
    <name type="scientific">Prototheca wickerhamii</name>
    <dbReference type="NCBI Taxonomy" id="3111"/>
    <lineage>
        <taxon>Eukaryota</taxon>
        <taxon>Viridiplantae</taxon>
        <taxon>Chlorophyta</taxon>
        <taxon>core chlorophytes</taxon>
        <taxon>Trebouxiophyceae</taxon>
        <taxon>Chlorellales</taxon>
        <taxon>Chlorellaceae</taxon>
        <taxon>Prototheca</taxon>
    </lineage>
</organism>
<dbReference type="Pfam" id="PF12146">
    <property type="entry name" value="Hydrolase_4"/>
    <property type="match status" value="1"/>
</dbReference>
<dbReference type="AlphaFoldDB" id="A0AAD9IMN6"/>
<comment type="caution">
    <text evidence="2">The sequence shown here is derived from an EMBL/GenBank/DDBJ whole genome shotgun (WGS) entry which is preliminary data.</text>
</comment>
<dbReference type="SUPFAM" id="SSF53474">
    <property type="entry name" value="alpha/beta-Hydrolases"/>
    <property type="match status" value="1"/>
</dbReference>
<evidence type="ECO:0000259" key="1">
    <source>
        <dbReference type="Pfam" id="PF12146"/>
    </source>
</evidence>
<dbReference type="PANTHER" id="PTHR12277:SF81">
    <property type="entry name" value="PROTEIN ABHD13"/>
    <property type="match status" value="1"/>
</dbReference>
<accession>A0AAD9IMN6</accession>
<dbReference type="InterPro" id="IPR022742">
    <property type="entry name" value="Hydrolase_4"/>
</dbReference>
<sequence>MVLARAIDSISRDLVFYPPNPTYKLESAGDGSGELCFRPKLRCVLLALVCSQKLAGKPLLHEAGLKLNRHLIRPYNLQAGFVDASDKSWLRGSGPAAATRLVTAWVPARTPTKRTILHSHGNAVDLGGMLPIYERMARELGCNIAGWDYRGYGQSSGVPAASLMSRDLERVLRALQAARGLAPSDIVLYGQSVGSGPTCQIAAGRAGRGLAGVVLHSPFLSGIRVLNPEWTWWPSWADVFPNYKAAPRIRGPTLIVHGDADDVIPIQHAHALQRLCPGAVPPLWVEGATHDDVELSPHFLPHLRRFLEETCWAQSPGAAQDY</sequence>
<protein>
    <recommendedName>
        <fullName evidence="1">Serine aminopeptidase S33 domain-containing protein</fullName>
    </recommendedName>
</protein>
<keyword evidence="3" id="KW-1185">Reference proteome</keyword>
<gene>
    <name evidence="2" type="ORF">QBZ16_003647</name>
</gene>